<dbReference type="PROSITE" id="PS50863">
    <property type="entry name" value="B3"/>
    <property type="match status" value="1"/>
</dbReference>
<dbReference type="InterPro" id="IPR003340">
    <property type="entry name" value="B3_DNA-bd"/>
</dbReference>
<proteinExistence type="predicted"/>
<keyword evidence="4" id="KW-0804">Transcription</keyword>
<dbReference type="Pfam" id="PF02362">
    <property type="entry name" value="B3"/>
    <property type="match status" value="1"/>
</dbReference>
<evidence type="ECO:0000313" key="9">
    <source>
        <dbReference type="Proteomes" id="UP001293593"/>
    </source>
</evidence>
<keyword evidence="5" id="KW-0539">Nucleus</keyword>
<evidence type="ECO:0000256" key="4">
    <source>
        <dbReference type="ARBA" id="ARBA00023163"/>
    </source>
</evidence>
<dbReference type="InterPro" id="IPR044837">
    <property type="entry name" value="REM16-like"/>
</dbReference>
<dbReference type="SMART" id="SM01019">
    <property type="entry name" value="B3"/>
    <property type="match status" value="1"/>
</dbReference>
<keyword evidence="3" id="KW-0238">DNA-binding</keyword>
<dbReference type="GO" id="GO:0005634">
    <property type="term" value="C:nucleus"/>
    <property type="evidence" value="ECO:0007669"/>
    <property type="project" value="UniProtKB-SubCell"/>
</dbReference>
<evidence type="ECO:0000313" key="8">
    <source>
        <dbReference type="EMBL" id="KAK4260515.1"/>
    </source>
</evidence>
<feature type="domain" description="TF-B3" evidence="7">
    <location>
        <begin position="1"/>
        <end position="89"/>
    </location>
</feature>
<evidence type="ECO:0000256" key="6">
    <source>
        <dbReference type="SAM" id="Coils"/>
    </source>
</evidence>
<organism evidence="8 9">
    <name type="scientific">Acacia crassicarpa</name>
    <name type="common">northern wattle</name>
    <dbReference type="NCBI Taxonomy" id="499986"/>
    <lineage>
        <taxon>Eukaryota</taxon>
        <taxon>Viridiplantae</taxon>
        <taxon>Streptophyta</taxon>
        <taxon>Embryophyta</taxon>
        <taxon>Tracheophyta</taxon>
        <taxon>Spermatophyta</taxon>
        <taxon>Magnoliopsida</taxon>
        <taxon>eudicotyledons</taxon>
        <taxon>Gunneridae</taxon>
        <taxon>Pentapetalae</taxon>
        <taxon>rosids</taxon>
        <taxon>fabids</taxon>
        <taxon>Fabales</taxon>
        <taxon>Fabaceae</taxon>
        <taxon>Caesalpinioideae</taxon>
        <taxon>mimosoid clade</taxon>
        <taxon>Acacieae</taxon>
        <taxon>Acacia</taxon>
    </lineage>
</organism>
<evidence type="ECO:0000256" key="5">
    <source>
        <dbReference type="ARBA" id="ARBA00023242"/>
    </source>
</evidence>
<dbReference type="Gene3D" id="2.40.330.10">
    <property type="entry name" value="DNA-binding pseudobarrel domain"/>
    <property type="match status" value="1"/>
</dbReference>
<dbReference type="PANTHER" id="PTHR31391:SF101">
    <property type="entry name" value="B3 DOMAIN-CONTAINING PROTEIN OS01G0234100"/>
    <property type="match status" value="1"/>
</dbReference>
<dbReference type="GO" id="GO:0003677">
    <property type="term" value="F:DNA binding"/>
    <property type="evidence" value="ECO:0007669"/>
    <property type="project" value="UniProtKB-KW"/>
</dbReference>
<protein>
    <recommendedName>
        <fullName evidence="7">TF-B3 domain-containing protein</fullName>
    </recommendedName>
</protein>
<evidence type="ECO:0000256" key="1">
    <source>
        <dbReference type="ARBA" id="ARBA00004123"/>
    </source>
</evidence>
<evidence type="ECO:0000256" key="3">
    <source>
        <dbReference type="ARBA" id="ARBA00023125"/>
    </source>
</evidence>
<gene>
    <name evidence="8" type="ORF">QN277_003614</name>
</gene>
<keyword evidence="6" id="KW-0175">Coiled coil</keyword>
<dbReference type="Proteomes" id="UP001293593">
    <property type="component" value="Unassembled WGS sequence"/>
</dbReference>
<dbReference type="SUPFAM" id="SSF101936">
    <property type="entry name" value="DNA-binding pseudobarrel domain"/>
    <property type="match status" value="1"/>
</dbReference>
<accession>A0AAE1MCQ1</accession>
<evidence type="ECO:0000256" key="2">
    <source>
        <dbReference type="ARBA" id="ARBA00023015"/>
    </source>
</evidence>
<reference evidence="8" key="1">
    <citation type="submission" date="2023-10" db="EMBL/GenBank/DDBJ databases">
        <title>Chromosome-level genome of the transformable northern wattle, Acacia crassicarpa.</title>
        <authorList>
            <person name="Massaro I."/>
            <person name="Sinha N.R."/>
            <person name="Poethig S."/>
            <person name="Leichty A.R."/>
        </authorList>
    </citation>
    <scope>NUCLEOTIDE SEQUENCE</scope>
    <source>
        <strain evidence="8">Acra3RX</strain>
        <tissue evidence="8">Leaf</tissue>
    </source>
</reference>
<dbReference type="EMBL" id="JAWXYG010000010">
    <property type="protein sequence ID" value="KAK4260515.1"/>
    <property type="molecule type" value="Genomic_DNA"/>
</dbReference>
<feature type="coiled-coil region" evidence="6">
    <location>
        <begin position="272"/>
        <end position="320"/>
    </location>
</feature>
<dbReference type="InterPro" id="IPR015300">
    <property type="entry name" value="DNA-bd_pseudobarrel_sf"/>
</dbReference>
<sequence length="336" mass="38298">MKPSHLCRGFGLGLPKRFCKEHLPKADTMIVLEDENGREYEIKYLAERLCLSSGGWKNFSKKHNLIVGDVLIFHLIQPSKFKVYIKSHGSNKMDAAHRVDGSLNQLDSGVVPRENDLNNNGIICDANMPASDQPENRGDPEEHLGLEVLNENRLERSTTTFQEVTGMDNFTIVANGLVPDDSQLPQHIKTKYYELCCSQKMFLHEHLLGGQNHQLVFGMIYELINIAHAIKASKITTPTNSFDVWHRKLKGLEMWGMNVNFLLTRLEQLRSLASKTEEYKEARNNREQAEEQKKDLELKLEIVKENIERLDGQIDSKNLNLQTLGAEFQGLANASW</sequence>
<keyword evidence="2" id="KW-0805">Transcription regulation</keyword>
<evidence type="ECO:0000259" key="7">
    <source>
        <dbReference type="PROSITE" id="PS50863"/>
    </source>
</evidence>
<dbReference type="AlphaFoldDB" id="A0AAE1MCQ1"/>
<comment type="subcellular location">
    <subcellularLocation>
        <location evidence="1">Nucleus</location>
    </subcellularLocation>
</comment>
<comment type="caution">
    <text evidence="8">The sequence shown here is derived from an EMBL/GenBank/DDBJ whole genome shotgun (WGS) entry which is preliminary data.</text>
</comment>
<dbReference type="CDD" id="cd10017">
    <property type="entry name" value="B3_DNA"/>
    <property type="match status" value="1"/>
</dbReference>
<dbReference type="PANTHER" id="PTHR31391">
    <property type="entry name" value="B3 DOMAIN-CONTAINING PROTEIN OS11G0197600-RELATED"/>
    <property type="match status" value="1"/>
</dbReference>
<name>A0AAE1MCQ1_9FABA</name>
<keyword evidence="9" id="KW-1185">Reference proteome</keyword>